<dbReference type="AlphaFoldDB" id="A0A7G9REW6"/>
<dbReference type="RefSeq" id="WP_187579981.1">
    <property type="nucleotide sequence ID" value="NZ_CP060713.1"/>
</dbReference>
<proteinExistence type="predicted"/>
<feature type="region of interest" description="Disordered" evidence="1">
    <location>
        <begin position="1"/>
        <end position="44"/>
    </location>
</feature>
<dbReference type="Proteomes" id="UP000515947">
    <property type="component" value="Chromosome"/>
</dbReference>
<sequence>MSGSTENRQRHAREEAEQGAIQPVDRLPRQRRRTTELSAASGDRRWRFTNAVQAARQLNTGLGGS</sequence>
<reference evidence="2 3" key="1">
    <citation type="submission" date="2020-08" db="EMBL/GenBank/DDBJ databases">
        <title>Genome sequence of Nocardioides mesophilus KACC 16243T.</title>
        <authorList>
            <person name="Hyun D.-W."/>
            <person name="Bae J.-W."/>
        </authorList>
    </citation>
    <scope>NUCLEOTIDE SEQUENCE [LARGE SCALE GENOMIC DNA]</scope>
    <source>
        <strain evidence="2 3">KACC 16243</strain>
    </source>
</reference>
<organism evidence="2 3">
    <name type="scientific">Nocardioides mesophilus</name>
    <dbReference type="NCBI Taxonomy" id="433659"/>
    <lineage>
        <taxon>Bacteria</taxon>
        <taxon>Bacillati</taxon>
        <taxon>Actinomycetota</taxon>
        <taxon>Actinomycetes</taxon>
        <taxon>Propionibacteriales</taxon>
        <taxon>Nocardioidaceae</taxon>
        <taxon>Nocardioides</taxon>
    </lineage>
</organism>
<dbReference type="EMBL" id="CP060713">
    <property type="protein sequence ID" value="QNN54141.1"/>
    <property type="molecule type" value="Genomic_DNA"/>
</dbReference>
<accession>A0A7G9REW6</accession>
<gene>
    <name evidence="2" type="ORF">H9L09_07170</name>
</gene>
<protein>
    <submittedName>
        <fullName evidence="2">Uncharacterized protein</fullName>
    </submittedName>
</protein>
<name>A0A7G9REW6_9ACTN</name>
<evidence type="ECO:0000256" key="1">
    <source>
        <dbReference type="SAM" id="MobiDB-lite"/>
    </source>
</evidence>
<dbReference type="KEGG" id="nmes:H9L09_07170"/>
<feature type="compositionally biased region" description="Basic and acidic residues" evidence="1">
    <location>
        <begin position="7"/>
        <end position="16"/>
    </location>
</feature>
<evidence type="ECO:0000313" key="2">
    <source>
        <dbReference type="EMBL" id="QNN54141.1"/>
    </source>
</evidence>
<keyword evidence="3" id="KW-1185">Reference proteome</keyword>
<evidence type="ECO:0000313" key="3">
    <source>
        <dbReference type="Proteomes" id="UP000515947"/>
    </source>
</evidence>